<comment type="caution">
    <text evidence="3">The sequence shown here is derived from an EMBL/GenBank/DDBJ whole genome shotgun (WGS) entry which is preliminary data.</text>
</comment>
<dbReference type="CDD" id="cd13665">
    <property type="entry name" value="PBP2_TRAP_Dctp3_4"/>
    <property type="match status" value="1"/>
</dbReference>
<evidence type="ECO:0000313" key="3">
    <source>
        <dbReference type="EMBL" id="TBW58418.1"/>
    </source>
</evidence>
<dbReference type="PANTHER" id="PTHR33376">
    <property type="match status" value="1"/>
</dbReference>
<feature type="signal peptide" evidence="2">
    <location>
        <begin position="1"/>
        <end position="24"/>
    </location>
</feature>
<dbReference type="Pfam" id="PF03480">
    <property type="entry name" value="DctP"/>
    <property type="match status" value="1"/>
</dbReference>
<feature type="chain" id="PRO_5045738736" evidence="2">
    <location>
        <begin position="25"/>
        <end position="345"/>
    </location>
</feature>
<dbReference type="RefSeq" id="WP_131479001.1">
    <property type="nucleotide sequence ID" value="NZ_SJDL01000004.1"/>
</dbReference>
<dbReference type="NCBIfam" id="NF037995">
    <property type="entry name" value="TRAP_S1"/>
    <property type="match status" value="1"/>
</dbReference>
<dbReference type="Gene3D" id="3.40.190.170">
    <property type="entry name" value="Bacterial extracellular solute-binding protein, family 7"/>
    <property type="match status" value="1"/>
</dbReference>
<evidence type="ECO:0000256" key="1">
    <source>
        <dbReference type="ARBA" id="ARBA00022729"/>
    </source>
</evidence>
<evidence type="ECO:0000256" key="2">
    <source>
        <dbReference type="SAM" id="SignalP"/>
    </source>
</evidence>
<reference evidence="3 4" key="1">
    <citation type="submission" date="2019-02" db="EMBL/GenBank/DDBJ databases">
        <title>Marinobacter halodurans sp. nov., a marine bacterium isolated from sea tidal flat.</title>
        <authorList>
            <person name="Yoo Y."/>
            <person name="Lee D.W."/>
            <person name="Kim B.S."/>
            <person name="Kim J.-J."/>
        </authorList>
    </citation>
    <scope>NUCLEOTIDE SEQUENCE [LARGE SCALE GENOMIC DNA]</scope>
    <source>
        <strain evidence="3 4">YJ-S3-2</strain>
    </source>
</reference>
<evidence type="ECO:0000313" key="4">
    <source>
        <dbReference type="Proteomes" id="UP000313645"/>
    </source>
</evidence>
<dbReference type="PANTHER" id="PTHR33376:SF15">
    <property type="entry name" value="BLL6794 PROTEIN"/>
    <property type="match status" value="1"/>
</dbReference>
<sequence>MFKLLASRLLVVLFLAGSAVSANAADVILRLHQMLPPQATIPSKVLEPWAKKIEAQSGGRIEVQLYPSMQLGGRPADLVDQVRDGVVDLTWTLFGYTPGRFPKTEVFELPFMATSATGSSMAFQAYYEKYMKGDLPGIHVLAVHTHGPGLLHTRNQAIRSLEDLEGLKIRGTSRVVNAMLTSLGASAIGMPVSATPEALSKGVIDGTVMPFEVTTALKIAELAPYHTEFSGKRGLYTATFLFAMNEDRYQSLPADLQKVIDDNSGMELAKWFGQAMDAGDRNGRAAADKAGNTTVTLDPEETARWHKASEAVTADWIEEMNGKGLHGQELYDTARSLIDKYDAEM</sequence>
<organism evidence="3 4">
    <name type="scientific">Marinobacter halodurans</name>
    <dbReference type="NCBI Taxonomy" id="2528979"/>
    <lineage>
        <taxon>Bacteria</taxon>
        <taxon>Pseudomonadati</taxon>
        <taxon>Pseudomonadota</taxon>
        <taxon>Gammaproteobacteria</taxon>
        <taxon>Pseudomonadales</taxon>
        <taxon>Marinobacteraceae</taxon>
        <taxon>Marinobacter</taxon>
    </lineage>
</organism>
<dbReference type="InterPro" id="IPR018389">
    <property type="entry name" value="DctP_fam"/>
</dbReference>
<dbReference type="InterPro" id="IPR038404">
    <property type="entry name" value="TRAP_DctP_sf"/>
</dbReference>
<proteinExistence type="predicted"/>
<keyword evidence="1 2" id="KW-0732">Signal</keyword>
<name>A0ABY1ZSJ7_9GAMM</name>
<keyword evidence="4" id="KW-1185">Reference proteome</keyword>
<protein>
    <submittedName>
        <fullName evidence="3">TRAP transporter substrate-binding protein</fullName>
    </submittedName>
</protein>
<gene>
    <name evidence="3" type="ORF">EZI54_03265</name>
</gene>
<dbReference type="SUPFAM" id="SSF53850">
    <property type="entry name" value="Periplasmic binding protein-like II"/>
    <property type="match status" value="1"/>
</dbReference>
<dbReference type="Proteomes" id="UP000313645">
    <property type="component" value="Unassembled WGS sequence"/>
</dbReference>
<accession>A0ABY1ZSJ7</accession>
<dbReference type="EMBL" id="SJDL01000004">
    <property type="protein sequence ID" value="TBW58418.1"/>
    <property type="molecule type" value="Genomic_DNA"/>
</dbReference>